<sequence length="91" mass="10371">MTVLDDYKDRFGDSFDDNKKILNDIATIRSKSLKNKIAGYITKLIKNEIRINAEKENQQSDQKTTVDTEVPVDTDKTESTESPTKDTDTNE</sequence>
<evidence type="ECO:0000256" key="2">
    <source>
        <dbReference type="ARBA" id="ARBA00022980"/>
    </source>
</evidence>
<dbReference type="Pfam" id="PF00833">
    <property type="entry name" value="Ribosomal_S17e"/>
    <property type="match status" value="1"/>
</dbReference>
<evidence type="ECO:0000256" key="1">
    <source>
        <dbReference type="ARBA" id="ARBA00010444"/>
    </source>
</evidence>
<name>A0A381X6Y9_9ZZZZ</name>
<dbReference type="PANTHER" id="PTHR10732:SF0">
    <property type="entry name" value="40S RIBOSOMAL PROTEIN S17"/>
    <property type="match status" value="1"/>
</dbReference>
<dbReference type="SUPFAM" id="SSF116820">
    <property type="entry name" value="Rps17e-like"/>
    <property type="match status" value="1"/>
</dbReference>
<keyword evidence="3" id="KW-0687">Ribonucleoprotein</keyword>
<comment type="similarity">
    <text evidence="1">Belongs to the eukaryotic ribosomal protein eS17 family.</text>
</comment>
<dbReference type="PANTHER" id="PTHR10732">
    <property type="entry name" value="40S RIBOSOMAL PROTEIN S17"/>
    <property type="match status" value="1"/>
</dbReference>
<feature type="compositionally biased region" description="Basic and acidic residues" evidence="4">
    <location>
        <begin position="73"/>
        <end position="91"/>
    </location>
</feature>
<accession>A0A381X6Y9</accession>
<gene>
    <name evidence="5" type="ORF">METZ01_LOCUS113373</name>
</gene>
<dbReference type="InterPro" id="IPR018273">
    <property type="entry name" value="Ribosomal_eS17_CS"/>
</dbReference>
<dbReference type="GO" id="GO:0006412">
    <property type="term" value="P:translation"/>
    <property type="evidence" value="ECO:0007669"/>
    <property type="project" value="InterPro"/>
</dbReference>
<dbReference type="InterPro" id="IPR036401">
    <property type="entry name" value="Ribosomal_eS17_sf"/>
</dbReference>
<dbReference type="PROSITE" id="PS00712">
    <property type="entry name" value="RIBOSOMAL_S17E"/>
    <property type="match status" value="1"/>
</dbReference>
<dbReference type="Gene3D" id="1.10.60.20">
    <property type="entry name" value="Ribosomal protein S17e-like"/>
    <property type="match status" value="1"/>
</dbReference>
<evidence type="ECO:0000256" key="3">
    <source>
        <dbReference type="ARBA" id="ARBA00023274"/>
    </source>
</evidence>
<proteinExistence type="inferred from homology"/>
<dbReference type="GO" id="GO:0005829">
    <property type="term" value="C:cytosol"/>
    <property type="evidence" value="ECO:0007669"/>
    <property type="project" value="UniProtKB-ARBA"/>
</dbReference>
<dbReference type="EMBL" id="UINC01014135">
    <property type="protein sequence ID" value="SVA60519.1"/>
    <property type="molecule type" value="Genomic_DNA"/>
</dbReference>
<evidence type="ECO:0000256" key="4">
    <source>
        <dbReference type="SAM" id="MobiDB-lite"/>
    </source>
</evidence>
<organism evidence="5">
    <name type="scientific">marine metagenome</name>
    <dbReference type="NCBI Taxonomy" id="408172"/>
    <lineage>
        <taxon>unclassified sequences</taxon>
        <taxon>metagenomes</taxon>
        <taxon>ecological metagenomes</taxon>
    </lineage>
</organism>
<protein>
    <recommendedName>
        <fullName evidence="6">30S ribosomal protein S17e</fullName>
    </recommendedName>
</protein>
<feature type="region of interest" description="Disordered" evidence="4">
    <location>
        <begin position="53"/>
        <end position="91"/>
    </location>
</feature>
<evidence type="ECO:0000313" key="5">
    <source>
        <dbReference type="EMBL" id="SVA60519.1"/>
    </source>
</evidence>
<keyword evidence="2" id="KW-0689">Ribosomal protein</keyword>
<dbReference type="GO" id="GO:0005840">
    <property type="term" value="C:ribosome"/>
    <property type="evidence" value="ECO:0007669"/>
    <property type="project" value="UniProtKB-KW"/>
</dbReference>
<dbReference type="InterPro" id="IPR001210">
    <property type="entry name" value="Ribosomal_eS17"/>
</dbReference>
<dbReference type="GO" id="GO:1990904">
    <property type="term" value="C:ribonucleoprotein complex"/>
    <property type="evidence" value="ECO:0007669"/>
    <property type="project" value="UniProtKB-KW"/>
</dbReference>
<evidence type="ECO:0008006" key="6">
    <source>
        <dbReference type="Google" id="ProtNLM"/>
    </source>
</evidence>
<reference evidence="5" key="1">
    <citation type="submission" date="2018-05" db="EMBL/GenBank/DDBJ databases">
        <authorList>
            <person name="Lanie J.A."/>
            <person name="Ng W.-L."/>
            <person name="Kazmierczak K.M."/>
            <person name="Andrzejewski T.M."/>
            <person name="Davidsen T.M."/>
            <person name="Wayne K.J."/>
            <person name="Tettelin H."/>
            <person name="Glass J.I."/>
            <person name="Rusch D."/>
            <person name="Podicherti R."/>
            <person name="Tsui H.-C.T."/>
            <person name="Winkler M.E."/>
        </authorList>
    </citation>
    <scope>NUCLEOTIDE SEQUENCE</scope>
</reference>
<dbReference type="AlphaFoldDB" id="A0A381X6Y9"/>
<dbReference type="GO" id="GO:0003735">
    <property type="term" value="F:structural constituent of ribosome"/>
    <property type="evidence" value="ECO:0007669"/>
    <property type="project" value="InterPro"/>
</dbReference>